<dbReference type="GeneID" id="119727042"/>
<name>A0A913ZSY5_PATMI</name>
<keyword evidence="5" id="KW-1185">Reference proteome</keyword>
<accession>A0A913ZSY5</accession>
<feature type="transmembrane region" description="Helical" evidence="2">
    <location>
        <begin position="176"/>
        <end position="198"/>
    </location>
</feature>
<dbReference type="OMA" id="CICEGIP"/>
<dbReference type="RefSeq" id="XP_038054863.1">
    <property type="nucleotide sequence ID" value="XM_038198935.1"/>
</dbReference>
<reference evidence="4" key="1">
    <citation type="submission" date="2022-11" db="UniProtKB">
        <authorList>
            <consortium name="EnsemblMetazoa"/>
        </authorList>
    </citation>
    <scope>IDENTIFICATION</scope>
</reference>
<feature type="region of interest" description="Disordered" evidence="1">
    <location>
        <begin position="208"/>
        <end position="259"/>
    </location>
</feature>
<feature type="compositionally biased region" description="Basic and acidic residues" evidence="1">
    <location>
        <begin position="358"/>
        <end position="368"/>
    </location>
</feature>
<keyword evidence="2" id="KW-1133">Transmembrane helix</keyword>
<evidence type="ECO:0000256" key="1">
    <source>
        <dbReference type="SAM" id="MobiDB-lite"/>
    </source>
</evidence>
<feature type="region of interest" description="Disordered" evidence="1">
    <location>
        <begin position="272"/>
        <end position="308"/>
    </location>
</feature>
<evidence type="ECO:0000256" key="2">
    <source>
        <dbReference type="SAM" id="Phobius"/>
    </source>
</evidence>
<dbReference type="Proteomes" id="UP000887568">
    <property type="component" value="Unplaced"/>
</dbReference>
<evidence type="ECO:0000313" key="4">
    <source>
        <dbReference type="EnsemblMetazoa" id="XP_038054863.1"/>
    </source>
</evidence>
<sequence length="442" mass="49147">MELPRQLVQPRTVFLVLFLGSAFQWGSSTGDVESLPDELLSKISDLQRYFCDSCNDSFEPCNPSNSRRCPFCQQICQPIKRGEDTVDAECHEESCSDYGSLCEDEQCDICRFTDAYVTECEFDNDDDICVFNTTESNKVFCICEGIPGIVVDKSCSDRRSELSTKQPPSGQVSTRALVIGSILAIVFVTAFLAVICFCPKSKLMCKRRPNGNNATTDGRRQKESNNRPSELQPTAPLNASNLGQSVSNEQSNPTYGISLYPLNDTEIQKLSRENVERGTPGRGHGRAASDGEQVMPSAPPIEEAGTKASERHQYFVLEPEPPLNGKYSPDTESQHRNEYVTVPQHGHNYFTLEPPFGNHDDETSDSKAQETTSNPGVSKTRAYDHINRSHGEHAHESSERSNYAHLDPQPAYDHFSRPGQTQTTEGAVSDNVYSHLESHDEK</sequence>
<keyword evidence="3" id="KW-0732">Signal</keyword>
<feature type="chain" id="PRO_5037148698" description="TNFR-Cys domain-containing protein" evidence="3">
    <location>
        <begin position="31"/>
        <end position="442"/>
    </location>
</feature>
<dbReference type="AlphaFoldDB" id="A0A913ZSY5"/>
<organism evidence="4 5">
    <name type="scientific">Patiria miniata</name>
    <name type="common">Bat star</name>
    <name type="synonym">Asterina miniata</name>
    <dbReference type="NCBI Taxonomy" id="46514"/>
    <lineage>
        <taxon>Eukaryota</taxon>
        <taxon>Metazoa</taxon>
        <taxon>Echinodermata</taxon>
        <taxon>Eleutherozoa</taxon>
        <taxon>Asterozoa</taxon>
        <taxon>Asteroidea</taxon>
        <taxon>Valvatacea</taxon>
        <taxon>Valvatida</taxon>
        <taxon>Asterinidae</taxon>
        <taxon>Patiria</taxon>
    </lineage>
</organism>
<dbReference type="EnsemblMetazoa" id="XM_038198935.1">
    <property type="protein sequence ID" value="XP_038054863.1"/>
    <property type="gene ID" value="LOC119727042"/>
</dbReference>
<feature type="compositionally biased region" description="Basic and acidic residues" evidence="1">
    <location>
        <begin position="381"/>
        <end position="399"/>
    </location>
</feature>
<keyword evidence="2" id="KW-0472">Membrane</keyword>
<evidence type="ECO:0000313" key="5">
    <source>
        <dbReference type="Proteomes" id="UP000887568"/>
    </source>
</evidence>
<feature type="compositionally biased region" description="Polar residues" evidence="1">
    <location>
        <begin position="226"/>
        <end position="255"/>
    </location>
</feature>
<feature type="region of interest" description="Disordered" evidence="1">
    <location>
        <begin position="347"/>
        <end position="442"/>
    </location>
</feature>
<evidence type="ECO:0008006" key="6">
    <source>
        <dbReference type="Google" id="ProtNLM"/>
    </source>
</evidence>
<keyword evidence="2" id="KW-0812">Transmembrane</keyword>
<evidence type="ECO:0000256" key="3">
    <source>
        <dbReference type="SAM" id="SignalP"/>
    </source>
</evidence>
<protein>
    <recommendedName>
        <fullName evidence="6">TNFR-Cys domain-containing protein</fullName>
    </recommendedName>
</protein>
<proteinExistence type="predicted"/>
<feature type="signal peptide" evidence="3">
    <location>
        <begin position="1"/>
        <end position="30"/>
    </location>
</feature>